<name>E6QRL2_9ZZZZ</name>
<accession>E6QRL2</accession>
<reference evidence="2" key="1">
    <citation type="submission" date="2009-10" db="EMBL/GenBank/DDBJ databases">
        <title>Diversity of trophic interactions inside an arsenic-rich microbial ecosystem.</title>
        <authorList>
            <person name="Bertin P.N."/>
            <person name="Heinrich-Salmeron A."/>
            <person name="Pelletier E."/>
            <person name="Goulhen-Chollet F."/>
            <person name="Arsene-Ploetze F."/>
            <person name="Gallien S."/>
            <person name="Calteau A."/>
            <person name="Vallenet D."/>
            <person name="Casiot C."/>
            <person name="Chane-Woon-Ming B."/>
            <person name="Giloteaux L."/>
            <person name="Barakat M."/>
            <person name="Bonnefoy V."/>
            <person name="Bruneel O."/>
            <person name="Chandler M."/>
            <person name="Cleiss J."/>
            <person name="Duran R."/>
            <person name="Elbaz-Poulichet F."/>
            <person name="Fonknechten N."/>
            <person name="Lauga B."/>
            <person name="Mornico D."/>
            <person name="Ortet P."/>
            <person name="Schaeffer C."/>
            <person name="Siguier P."/>
            <person name="Alexander Thil Smith A."/>
            <person name="Van Dorsselaer A."/>
            <person name="Weissenbach J."/>
            <person name="Medigue C."/>
            <person name="Le Paslier D."/>
        </authorList>
    </citation>
    <scope>NUCLEOTIDE SEQUENCE</scope>
</reference>
<comment type="caution">
    <text evidence="2">The sequence shown here is derived from an EMBL/GenBank/DDBJ whole genome shotgun (WGS) entry which is preliminary data.</text>
</comment>
<gene>
    <name evidence="2" type="ORF">CARN7_0631</name>
</gene>
<feature type="transmembrane region" description="Helical" evidence="1">
    <location>
        <begin position="12"/>
        <end position="31"/>
    </location>
</feature>
<keyword evidence="1" id="KW-0472">Membrane</keyword>
<proteinExistence type="predicted"/>
<dbReference type="AlphaFoldDB" id="E6QRL2"/>
<organism evidence="2">
    <name type="scientific">mine drainage metagenome</name>
    <dbReference type="NCBI Taxonomy" id="410659"/>
    <lineage>
        <taxon>unclassified sequences</taxon>
        <taxon>metagenomes</taxon>
        <taxon>ecological metagenomes</taxon>
    </lineage>
</organism>
<evidence type="ECO:0000313" key="2">
    <source>
        <dbReference type="EMBL" id="CBI09884.1"/>
    </source>
</evidence>
<dbReference type="EMBL" id="CABR01000056">
    <property type="protein sequence ID" value="CBI09884.1"/>
    <property type="molecule type" value="Genomic_DNA"/>
</dbReference>
<keyword evidence="1" id="KW-0812">Transmembrane</keyword>
<protein>
    <submittedName>
        <fullName evidence="2">Uncharacterized protein</fullName>
    </submittedName>
</protein>
<evidence type="ECO:0000256" key="1">
    <source>
        <dbReference type="SAM" id="Phobius"/>
    </source>
</evidence>
<keyword evidence="1" id="KW-1133">Transmembrane helix</keyword>
<sequence>MHPSIGQGVKLTNYNLIGSLFFATHFIFIQVRQADMIMCFMNLSSLTVTIRRKIRTRGSVEHKQGQDRTWRNHKP</sequence>